<feature type="domain" description="Reverse transcriptase Ty1/copia-type" evidence="2">
    <location>
        <begin position="174"/>
        <end position="234"/>
    </location>
</feature>
<dbReference type="SUPFAM" id="SSF53756">
    <property type="entry name" value="UDP-Glycosyltransferase/glycogen phosphorylase"/>
    <property type="match status" value="1"/>
</dbReference>
<protein>
    <recommendedName>
        <fullName evidence="2">Reverse transcriptase Ty1/copia-type domain-containing protein</fullName>
    </recommendedName>
</protein>
<dbReference type="CDD" id="cd09272">
    <property type="entry name" value="RNase_HI_RT_Ty1"/>
    <property type="match status" value="1"/>
</dbReference>
<feature type="region of interest" description="Disordered" evidence="1">
    <location>
        <begin position="414"/>
        <end position="488"/>
    </location>
</feature>
<dbReference type="Gene3D" id="3.40.50.2000">
    <property type="entry name" value="Glycogen Phosphorylase B"/>
    <property type="match status" value="2"/>
</dbReference>
<sequence>MCIREVMEGDRANELKRNAVRWTEFAKEAVDEGGSSDKHIDEFISELAYSQNAEWFPDTGATSHVTDDSDLVTDPSTCTQELLSSNATATSAPIFSTSTDSSSRVPSLPLVTTSTTVTHGMTTRSHHGISKPNPKYIHLTTSSIPSEPKTVVSALKHPGWKAAMEEEMKALALNHTWDLLPRSSSMNVIGCRWIFKTKIHSDGRLDRLKARLVAKGYSQEEGVDFTETFSPMVKRILRYVRGTLTLGMRILAHSSLDLYAFSDSDWAGCRDTRRSTNGFCTFLGSNCITWSAKKQSTVTRSSAEAEYRALASTTAELTWLSFVLRDIGVPQPRPSLLFCDNLAALYMTVNPMFHCHTKHVEIDYHYVREKVALGSIITRFVTSKQQVADIFTKPLSRDHLCELRIKLGLSPSLQSSLKGSIESSDNGVQIRSQQTPHPAPPNKEMIQKERSDKEQSSESSDKEPTDSSPNSTNSADISNSDYVAVQAI</sequence>
<evidence type="ECO:0000256" key="1">
    <source>
        <dbReference type="SAM" id="MobiDB-lite"/>
    </source>
</evidence>
<accession>A0AA88R9B2</accession>
<dbReference type="Proteomes" id="UP001187471">
    <property type="component" value="Unassembled WGS sequence"/>
</dbReference>
<evidence type="ECO:0000259" key="2">
    <source>
        <dbReference type="Pfam" id="PF07727"/>
    </source>
</evidence>
<proteinExistence type="predicted"/>
<name>A0AA88R9B2_9ASTE</name>
<evidence type="ECO:0000313" key="4">
    <source>
        <dbReference type="Proteomes" id="UP001187471"/>
    </source>
</evidence>
<feature type="compositionally biased region" description="Polar residues" evidence="1">
    <location>
        <begin position="466"/>
        <end position="481"/>
    </location>
</feature>
<dbReference type="Pfam" id="PF07727">
    <property type="entry name" value="RVT_2"/>
    <property type="match status" value="1"/>
</dbReference>
<dbReference type="EMBL" id="JAVXUO010001968">
    <property type="protein sequence ID" value="KAK2977646.1"/>
    <property type="molecule type" value="Genomic_DNA"/>
</dbReference>
<gene>
    <name evidence="3" type="ORF">RJ640_012483</name>
</gene>
<dbReference type="PANTHER" id="PTHR11439:SF524">
    <property type="entry name" value="RNA-DIRECTED DNA POLYMERASE, PROTEIN KINASE RLK-PELLE-DLSV FAMILY"/>
    <property type="match status" value="1"/>
</dbReference>
<dbReference type="AlphaFoldDB" id="A0AA88R9B2"/>
<keyword evidence="4" id="KW-1185">Reference proteome</keyword>
<feature type="compositionally biased region" description="Polar residues" evidence="1">
    <location>
        <begin position="414"/>
        <end position="436"/>
    </location>
</feature>
<dbReference type="InterPro" id="IPR013103">
    <property type="entry name" value="RVT_2"/>
</dbReference>
<reference evidence="3" key="1">
    <citation type="submission" date="2022-12" db="EMBL/GenBank/DDBJ databases">
        <title>Draft genome assemblies for two species of Escallonia (Escalloniales).</title>
        <authorList>
            <person name="Chanderbali A."/>
            <person name="Dervinis C."/>
            <person name="Anghel I."/>
            <person name="Soltis D."/>
            <person name="Soltis P."/>
            <person name="Zapata F."/>
        </authorList>
    </citation>
    <scope>NUCLEOTIDE SEQUENCE</scope>
    <source>
        <strain evidence="3">UCBG92.1500</strain>
        <tissue evidence="3">Leaf</tissue>
    </source>
</reference>
<dbReference type="PANTHER" id="PTHR11439">
    <property type="entry name" value="GAG-POL-RELATED RETROTRANSPOSON"/>
    <property type="match status" value="1"/>
</dbReference>
<feature type="compositionally biased region" description="Basic and acidic residues" evidence="1">
    <location>
        <begin position="445"/>
        <end position="465"/>
    </location>
</feature>
<organism evidence="3 4">
    <name type="scientific">Escallonia rubra</name>
    <dbReference type="NCBI Taxonomy" id="112253"/>
    <lineage>
        <taxon>Eukaryota</taxon>
        <taxon>Viridiplantae</taxon>
        <taxon>Streptophyta</taxon>
        <taxon>Embryophyta</taxon>
        <taxon>Tracheophyta</taxon>
        <taxon>Spermatophyta</taxon>
        <taxon>Magnoliopsida</taxon>
        <taxon>eudicotyledons</taxon>
        <taxon>Gunneridae</taxon>
        <taxon>Pentapetalae</taxon>
        <taxon>asterids</taxon>
        <taxon>campanulids</taxon>
        <taxon>Escalloniales</taxon>
        <taxon>Escalloniaceae</taxon>
        <taxon>Escallonia</taxon>
    </lineage>
</organism>
<evidence type="ECO:0000313" key="3">
    <source>
        <dbReference type="EMBL" id="KAK2977646.1"/>
    </source>
</evidence>
<comment type="caution">
    <text evidence="3">The sequence shown here is derived from an EMBL/GenBank/DDBJ whole genome shotgun (WGS) entry which is preliminary data.</text>
</comment>